<dbReference type="InParanoid" id="A0A7M7KV87"/>
<keyword evidence="2" id="KW-1185">Reference proteome</keyword>
<dbReference type="KEGG" id="vde:111255113"/>
<protein>
    <submittedName>
        <fullName evidence="1">Uncharacterized protein</fullName>
    </submittedName>
</protein>
<sequence>MVKRWKNVSVSAVKNVVPVSSPLPVPTVASIVPVPTSAPTPIPLVVIPNRDRDLDGTPPPVPAAVLPGSTFIPPELMRQLFDPNKQEYVCPFCLWTTPDEEKVQGHIASHTGEPVKDRNSKR</sequence>
<dbReference type="OrthoDB" id="10477070at2759"/>
<dbReference type="EnsemblMetazoa" id="XM_022816771">
    <property type="protein sequence ID" value="XP_022672506"/>
    <property type="gene ID" value="LOC111255113"/>
</dbReference>
<accession>A0A7M7KV87</accession>
<dbReference type="GeneID" id="111255113"/>
<name>A0A7M7KV87_VARDE</name>
<reference evidence="1" key="1">
    <citation type="submission" date="2021-01" db="UniProtKB">
        <authorList>
            <consortium name="EnsemblMetazoa"/>
        </authorList>
    </citation>
    <scope>IDENTIFICATION</scope>
</reference>
<dbReference type="Proteomes" id="UP000594260">
    <property type="component" value="Unplaced"/>
</dbReference>
<dbReference type="RefSeq" id="XP_022672506.1">
    <property type="nucleotide sequence ID" value="XM_022816771.1"/>
</dbReference>
<proteinExistence type="predicted"/>
<evidence type="ECO:0000313" key="2">
    <source>
        <dbReference type="Proteomes" id="UP000594260"/>
    </source>
</evidence>
<organism evidence="1 2">
    <name type="scientific">Varroa destructor</name>
    <name type="common">Honeybee mite</name>
    <dbReference type="NCBI Taxonomy" id="109461"/>
    <lineage>
        <taxon>Eukaryota</taxon>
        <taxon>Metazoa</taxon>
        <taxon>Ecdysozoa</taxon>
        <taxon>Arthropoda</taxon>
        <taxon>Chelicerata</taxon>
        <taxon>Arachnida</taxon>
        <taxon>Acari</taxon>
        <taxon>Parasitiformes</taxon>
        <taxon>Mesostigmata</taxon>
        <taxon>Gamasina</taxon>
        <taxon>Dermanyssoidea</taxon>
        <taxon>Varroidae</taxon>
        <taxon>Varroa</taxon>
    </lineage>
</organism>
<evidence type="ECO:0000313" key="1">
    <source>
        <dbReference type="EnsemblMetazoa" id="XP_022672506"/>
    </source>
</evidence>
<dbReference type="AlphaFoldDB" id="A0A7M7KV87"/>